<organism evidence="2 3">
    <name type="scientific">Sphingomonas agrestis</name>
    <dbReference type="NCBI Taxonomy" id="3080540"/>
    <lineage>
        <taxon>Bacteria</taxon>
        <taxon>Pseudomonadati</taxon>
        <taxon>Pseudomonadota</taxon>
        <taxon>Alphaproteobacteria</taxon>
        <taxon>Sphingomonadales</taxon>
        <taxon>Sphingomonadaceae</taxon>
        <taxon>Sphingomonas</taxon>
    </lineage>
</organism>
<accession>A0ABU3Y724</accession>
<keyword evidence="1" id="KW-1133">Transmembrane helix</keyword>
<evidence type="ECO:0000313" key="3">
    <source>
        <dbReference type="Proteomes" id="UP001273531"/>
    </source>
</evidence>
<dbReference type="EMBL" id="JAWJEJ010000001">
    <property type="protein sequence ID" value="MDV3457195.1"/>
    <property type="molecule type" value="Genomic_DNA"/>
</dbReference>
<evidence type="ECO:0008006" key="4">
    <source>
        <dbReference type="Google" id="ProtNLM"/>
    </source>
</evidence>
<protein>
    <recommendedName>
        <fullName evidence="4">Transmembrane protein</fullName>
    </recommendedName>
</protein>
<evidence type="ECO:0000313" key="2">
    <source>
        <dbReference type="EMBL" id="MDV3457195.1"/>
    </source>
</evidence>
<feature type="transmembrane region" description="Helical" evidence="1">
    <location>
        <begin position="119"/>
        <end position="139"/>
    </location>
</feature>
<keyword evidence="1" id="KW-0812">Transmembrane</keyword>
<name>A0ABU3Y724_9SPHN</name>
<proteinExistence type="predicted"/>
<gene>
    <name evidence="2" type="ORF">RZN05_09395</name>
</gene>
<feature type="transmembrane region" description="Helical" evidence="1">
    <location>
        <begin position="60"/>
        <end position="79"/>
    </location>
</feature>
<dbReference type="RefSeq" id="WP_317226353.1">
    <property type="nucleotide sequence ID" value="NZ_JAWJEJ010000001.1"/>
</dbReference>
<feature type="transmembrane region" description="Helical" evidence="1">
    <location>
        <begin position="30"/>
        <end position="48"/>
    </location>
</feature>
<reference evidence="2 3" key="1">
    <citation type="submission" date="2023-10" db="EMBL/GenBank/DDBJ databases">
        <title>Sphingomonas sp. HF-S4 16S ribosomal RNA gene Genome sequencing and assembly.</title>
        <authorList>
            <person name="Lee H."/>
        </authorList>
    </citation>
    <scope>NUCLEOTIDE SEQUENCE [LARGE SCALE GENOMIC DNA]</scope>
    <source>
        <strain evidence="2 3">HF-S4</strain>
    </source>
</reference>
<sequence>MNATRDADHAEIVRRIAAAQLSLWPRIAHGALLAAALAMTIVLVSLWLTEPDLPLRTRTAFAVLAAIGGLWSGYAAWVLTARRVLFARQRVVAGWLALAFTTIFTTGAFAIAAVTQSPAGWAAGSLGLGLIGVSTLVLLQSRARLADLMNNKRMLEALRAGAVR</sequence>
<feature type="transmembrane region" description="Helical" evidence="1">
    <location>
        <begin position="91"/>
        <end position="113"/>
    </location>
</feature>
<dbReference type="Proteomes" id="UP001273531">
    <property type="component" value="Unassembled WGS sequence"/>
</dbReference>
<comment type="caution">
    <text evidence="2">The sequence shown here is derived from an EMBL/GenBank/DDBJ whole genome shotgun (WGS) entry which is preliminary data.</text>
</comment>
<keyword evidence="1" id="KW-0472">Membrane</keyword>
<keyword evidence="3" id="KW-1185">Reference proteome</keyword>
<evidence type="ECO:0000256" key="1">
    <source>
        <dbReference type="SAM" id="Phobius"/>
    </source>
</evidence>